<dbReference type="InterPro" id="IPR036661">
    <property type="entry name" value="Luciferase-like_sf"/>
</dbReference>
<evidence type="ECO:0000256" key="3">
    <source>
        <dbReference type="ARBA" id="ARBA00023002"/>
    </source>
</evidence>
<dbReference type="SUPFAM" id="SSF51679">
    <property type="entry name" value="Bacterial luciferase-like"/>
    <property type="match status" value="1"/>
</dbReference>
<keyword evidence="2" id="KW-0288">FMN</keyword>
<evidence type="ECO:0000259" key="5">
    <source>
        <dbReference type="Pfam" id="PF00296"/>
    </source>
</evidence>
<dbReference type="GO" id="GO:0016705">
    <property type="term" value="F:oxidoreductase activity, acting on paired donors, with incorporation or reduction of molecular oxygen"/>
    <property type="evidence" value="ECO:0007669"/>
    <property type="project" value="InterPro"/>
</dbReference>
<dbReference type="GO" id="GO:0004497">
    <property type="term" value="F:monooxygenase activity"/>
    <property type="evidence" value="ECO:0007669"/>
    <property type="project" value="UniProtKB-KW"/>
</dbReference>
<accession>A0A2W5AX02</accession>
<gene>
    <name evidence="6" type="ORF">DI609_09045</name>
</gene>
<evidence type="ECO:0000313" key="6">
    <source>
        <dbReference type="EMBL" id="PZO99110.1"/>
    </source>
</evidence>
<name>A0A2W5AX02_9CORY</name>
<dbReference type="Gene3D" id="3.20.20.30">
    <property type="entry name" value="Luciferase-like domain"/>
    <property type="match status" value="1"/>
</dbReference>
<protein>
    <submittedName>
        <fullName evidence="6">LLM class flavin-dependent oxidoreductase</fullName>
    </submittedName>
</protein>
<dbReference type="EMBL" id="QFNY01000226">
    <property type="protein sequence ID" value="PZO99110.1"/>
    <property type="molecule type" value="Genomic_DNA"/>
</dbReference>
<keyword evidence="3" id="KW-0560">Oxidoreductase</keyword>
<organism evidence="6 7">
    <name type="scientific">Corynebacterium urealyticum</name>
    <dbReference type="NCBI Taxonomy" id="43771"/>
    <lineage>
        <taxon>Bacteria</taxon>
        <taxon>Bacillati</taxon>
        <taxon>Actinomycetota</taxon>
        <taxon>Actinomycetes</taxon>
        <taxon>Mycobacteriales</taxon>
        <taxon>Corynebacteriaceae</taxon>
        <taxon>Corynebacterium</taxon>
    </lineage>
</organism>
<dbReference type="NCBIfam" id="TIGR03571">
    <property type="entry name" value="lucif_BA3436"/>
    <property type="match status" value="1"/>
</dbReference>
<dbReference type="PANTHER" id="PTHR30011:SF16">
    <property type="entry name" value="C2H2 FINGER DOMAIN TRANSCRIPTION FACTOR (EUROFUNG)-RELATED"/>
    <property type="match status" value="1"/>
</dbReference>
<dbReference type="AlphaFoldDB" id="A0A2W5AX02"/>
<dbReference type="InterPro" id="IPR011251">
    <property type="entry name" value="Luciferase-like_dom"/>
</dbReference>
<dbReference type="PANTHER" id="PTHR30011">
    <property type="entry name" value="ALKANESULFONATE MONOOXYGENASE-RELATED"/>
    <property type="match status" value="1"/>
</dbReference>
<reference evidence="6 7" key="1">
    <citation type="submission" date="2017-11" db="EMBL/GenBank/DDBJ databases">
        <title>Infants hospitalized years apart are colonized by the same room-sourced microbial strains.</title>
        <authorList>
            <person name="Brooks B."/>
            <person name="Olm M.R."/>
            <person name="Firek B.A."/>
            <person name="Baker R."/>
            <person name="Thomas B.C."/>
            <person name="Morowitz M.J."/>
            <person name="Banfield J.F."/>
        </authorList>
    </citation>
    <scope>NUCLEOTIDE SEQUENCE [LARGE SCALE GENOMIC DNA]</scope>
    <source>
        <strain evidence="6">S2_012_000_R3_87</strain>
    </source>
</reference>
<dbReference type="InterPro" id="IPR051260">
    <property type="entry name" value="Diverse_substr_monoxygenases"/>
</dbReference>
<feature type="domain" description="Luciferase-like" evidence="5">
    <location>
        <begin position="54"/>
        <end position="258"/>
    </location>
</feature>
<evidence type="ECO:0000256" key="2">
    <source>
        <dbReference type="ARBA" id="ARBA00022643"/>
    </source>
</evidence>
<dbReference type="Proteomes" id="UP000249451">
    <property type="component" value="Unassembled WGS sequence"/>
</dbReference>
<comment type="caution">
    <text evidence="6">The sequence shown here is derived from an EMBL/GenBank/DDBJ whole genome shotgun (WGS) entry which is preliminary data.</text>
</comment>
<keyword evidence="1" id="KW-0285">Flavoprotein</keyword>
<proteinExistence type="predicted"/>
<evidence type="ECO:0000313" key="7">
    <source>
        <dbReference type="Proteomes" id="UP000249451"/>
    </source>
</evidence>
<sequence>MTPLRSISDTPIAELPGYQRNFAPSRLSVGLSLPIGRRDSGHPAGVASTAGLESSADPAADLAEQLRLIRLAEDGGFSAVWARDIPLSVETFGDDGQVYDPWMYLSYIAAQTSRIALGTAAIVVPFQHPLLMAKRAASLDRLSGGRFLMGIATGDRPEEFPAFNQEQGARDERFREHLAVYTKALRTGMRPIRWSEGKVGGAEVLPKPTAHHVPVLATGSCQQTLEWKAEHTDGWFMYHKGLAIQQKNVEQWRAAVADACGEGTFKPFLEAMWIDLHEDPDAPAQGGTFGYRLGRNTLVTLLNSQREIGINHVSINLLGSTRRAGEQIEEIAEHVLPKVTG</sequence>
<dbReference type="Pfam" id="PF00296">
    <property type="entry name" value="Bac_luciferase"/>
    <property type="match status" value="1"/>
</dbReference>
<evidence type="ECO:0000256" key="1">
    <source>
        <dbReference type="ARBA" id="ARBA00022630"/>
    </source>
</evidence>
<dbReference type="InterPro" id="IPR020020">
    <property type="entry name" value="Luciferase-type_oxidoreductase"/>
</dbReference>
<keyword evidence="4" id="KW-0503">Monooxygenase</keyword>
<evidence type="ECO:0000256" key="4">
    <source>
        <dbReference type="ARBA" id="ARBA00023033"/>
    </source>
</evidence>